<evidence type="ECO:0000313" key="3">
    <source>
        <dbReference type="Proteomes" id="UP000034400"/>
    </source>
</evidence>
<dbReference type="Proteomes" id="UP000034400">
    <property type="component" value="Unassembled WGS sequence"/>
</dbReference>
<sequence length="72" mass="7872">MEPSSSGDFVGGKLSHVLPVDPPLGSIGETRGKHAFTPQHSETTRRLYDFGGTRIDLSDRGVGEFDPLFVWL</sequence>
<protein>
    <submittedName>
        <fullName evidence="2">Uncharacterized protein</fullName>
    </submittedName>
</protein>
<evidence type="ECO:0000256" key="1">
    <source>
        <dbReference type="SAM" id="MobiDB-lite"/>
    </source>
</evidence>
<organism evidence="2 3">
    <name type="scientific">Burkholderia contaminans LMG 23361</name>
    <dbReference type="NCBI Taxonomy" id="1334628"/>
    <lineage>
        <taxon>Bacteria</taxon>
        <taxon>Pseudomonadati</taxon>
        <taxon>Pseudomonadota</taxon>
        <taxon>Betaproteobacteria</taxon>
        <taxon>Burkholderiales</taxon>
        <taxon>Burkholderiaceae</taxon>
        <taxon>Burkholderia</taxon>
        <taxon>Burkholderia cepacia complex</taxon>
    </lineage>
</organism>
<gene>
    <name evidence="2" type="ORF">WR31_25290</name>
</gene>
<dbReference type="EMBL" id="LASD01000010">
    <property type="protein sequence ID" value="KKL36498.1"/>
    <property type="molecule type" value="Genomic_DNA"/>
</dbReference>
<comment type="caution">
    <text evidence="2">The sequence shown here is derived from an EMBL/GenBank/DDBJ whole genome shotgun (WGS) entry which is preliminary data.</text>
</comment>
<name>A0ABD4AQA5_9BURK</name>
<accession>A0ABD4AQA5</accession>
<dbReference type="AlphaFoldDB" id="A0ABD4AQA5"/>
<feature type="region of interest" description="Disordered" evidence="1">
    <location>
        <begin position="1"/>
        <end position="34"/>
    </location>
</feature>
<proteinExistence type="predicted"/>
<evidence type="ECO:0000313" key="2">
    <source>
        <dbReference type="EMBL" id="KKL36498.1"/>
    </source>
</evidence>
<reference evidence="2 3" key="1">
    <citation type="submission" date="2015-03" db="EMBL/GenBank/DDBJ databases">
        <title>Draft genome sequences of the Burkholderia contaminans strains LMG 23361 and FFH2055 and Burkholderia cenocepacia K56-2.</title>
        <authorList>
            <person name="Bloodworth R.A."/>
            <person name="Selin C."/>
            <person name="Lopez De Volder M.A."/>
            <person name="Degrossi J."/>
            <person name="Drevinek P."/>
            <person name="Galanternik L."/>
            <person name="Cardona S.T."/>
        </authorList>
    </citation>
    <scope>NUCLEOTIDE SEQUENCE [LARGE SCALE GENOMIC DNA]</scope>
    <source>
        <strain evidence="2 3">LMG 23361</strain>
    </source>
</reference>